<dbReference type="PANTHER" id="PTHR44218">
    <property type="entry name" value="PROTEIN SPA1-RELATED 2"/>
    <property type="match status" value="1"/>
</dbReference>
<reference evidence="1" key="1">
    <citation type="submission" date="2021-06" db="EMBL/GenBank/DDBJ databases">
        <authorList>
            <person name="Kallberg Y."/>
            <person name="Tangrot J."/>
            <person name="Rosling A."/>
        </authorList>
    </citation>
    <scope>NUCLEOTIDE SEQUENCE</scope>
    <source>
        <strain evidence="1">IA702</strain>
    </source>
</reference>
<protein>
    <submittedName>
        <fullName evidence="1">7627_t:CDS:1</fullName>
    </submittedName>
</protein>
<sequence>DSNTSVNKNVTRKFSATECPSVNHIFIEFDRDDEYFATAGVTKKIIFDYVVCPGIPTSKTQIASADYDDVVTLWDALIGEPVSVFEEHETRAWSVDFCRMDPTKLISGSDDTK</sequence>
<evidence type="ECO:0000313" key="1">
    <source>
        <dbReference type="EMBL" id="CAG8670662.1"/>
    </source>
</evidence>
<evidence type="ECO:0000313" key="2">
    <source>
        <dbReference type="Proteomes" id="UP000789572"/>
    </source>
</evidence>
<dbReference type="EMBL" id="CAJVPJ010006712">
    <property type="protein sequence ID" value="CAG8670662.1"/>
    <property type="molecule type" value="Genomic_DNA"/>
</dbReference>
<dbReference type="InterPro" id="IPR044630">
    <property type="entry name" value="SPA1/2/3/4"/>
</dbReference>
<feature type="non-terminal residue" evidence="1">
    <location>
        <position position="113"/>
    </location>
</feature>
<dbReference type="AlphaFoldDB" id="A0A9N9EEG4"/>
<dbReference type="Gene3D" id="2.130.10.10">
    <property type="entry name" value="YVTN repeat-like/Quinoprotein amine dehydrogenase"/>
    <property type="match status" value="1"/>
</dbReference>
<keyword evidence="2" id="KW-1185">Reference proteome</keyword>
<accession>A0A9N9EEG4</accession>
<name>A0A9N9EEG4_9GLOM</name>
<proteinExistence type="predicted"/>
<dbReference type="SUPFAM" id="SSF50978">
    <property type="entry name" value="WD40 repeat-like"/>
    <property type="match status" value="1"/>
</dbReference>
<dbReference type="OrthoDB" id="273771at2759"/>
<dbReference type="InterPro" id="IPR036322">
    <property type="entry name" value="WD40_repeat_dom_sf"/>
</dbReference>
<dbReference type="Proteomes" id="UP000789572">
    <property type="component" value="Unassembled WGS sequence"/>
</dbReference>
<dbReference type="Pfam" id="PF00400">
    <property type="entry name" value="WD40"/>
    <property type="match status" value="1"/>
</dbReference>
<organism evidence="1 2">
    <name type="scientific">Paraglomus occultum</name>
    <dbReference type="NCBI Taxonomy" id="144539"/>
    <lineage>
        <taxon>Eukaryota</taxon>
        <taxon>Fungi</taxon>
        <taxon>Fungi incertae sedis</taxon>
        <taxon>Mucoromycota</taxon>
        <taxon>Glomeromycotina</taxon>
        <taxon>Glomeromycetes</taxon>
        <taxon>Paraglomerales</taxon>
        <taxon>Paraglomeraceae</taxon>
        <taxon>Paraglomus</taxon>
    </lineage>
</organism>
<feature type="non-terminal residue" evidence="1">
    <location>
        <position position="1"/>
    </location>
</feature>
<gene>
    <name evidence="1" type="ORF">POCULU_LOCUS10951</name>
</gene>
<comment type="caution">
    <text evidence="1">The sequence shown here is derived from an EMBL/GenBank/DDBJ whole genome shotgun (WGS) entry which is preliminary data.</text>
</comment>
<dbReference type="InterPro" id="IPR015943">
    <property type="entry name" value="WD40/YVTN_repeat-like_dom_sf"/>
</dbReference>
<dbReference type="InterPro" id="IPR001680">
    <property type="entry name" value="WD40_rpt"/>
</dbReference>
<dbReference type="PANTHER" id="PTHR44218:SF6">
    <property type="entry name" value="PROTEIN SUPPRESSOR OF PHYA-105 1"/>
    <property type="match status" value="1"/>
</dbReference>